<organism evidence="1 2">
    <name type="scientific">Ficus carica</name>
    <name type="common">Common fig</name>
    <dbReference type="NCBI Taxonomy" id="3494"/>
    <lineage>
        <taxon>Eukaryota</taxon>
        <taxon>Viridiplantae</taxon>
        <taxon>Streptophyta</taxon>
        <taxon>Embryophyta</taxon>
        <taxon>Tracheophyta</taxon>
        <taxon>Spermatophyta</taxon>
        <taxon>Magnoliopsida</taxon>
        <taxon>eudicotyledons</taxon>
        <taxon>Gunneridae</taxon>
        <taxon>Pentapetalae</taxon>
        <taxon>rosids</taxon>
        <taxon>fabids</taxon>
        <taxon>Rosales</taxon>
        <taxon>Moraceae</taxon>
        <taxon>Ficeae</taxon>
        <taxon>Ficus</taxon>
    </lineage>
</organism>
<keyword evidence="2" id="KW-1185">Reference proteome</keyword>
<accession>A0AA88E3K9</accession>
<name>A0AA88E3K9_FICCA</name>
<gene>
    <name evidence="1" type="ORF">TIFTF001_036543</name>
</gene>
<dbReference type="Proteomes" id="UP001187192">
    <property type="component" value="Unassembled WGS sequence"/>
</dbReference>
<protein>
    <recommendedName>
        <fullName evidence="3">SWIM-type domain-containing protein</fullName>
    </recommendedName>
</protein>
<proteinExistence type="predicted"/>
<sequence>MPPELGESNHINVQLSREGVQSNEAMQHVDNRNLIIPPPHPHIPPLPPHIDELKFAGDARQSNENSIAASIGAYSIANNTTSQSVNVPSSYSVSGSVVVADHTSVTMRADTTKWSQAYFNGWRYAIMTTNIVESLNSVDRKARREEALKLTSKLTPKAEKLIRTNFSIGLIVTPRPADQFEYAVTNNASQIWIVDMSERTYTCIQFQVDQIPCPHAMAVCNHR</sequence>
<evidence type="ECO:0000313" key="1">
    <source>
        <dbReference type="EMBL" id="GMN67482.1"/>
    </source>
</evidence>
<dbReference type="EMBL" id="BTGU01000459">
    <property type="protein sequence ID" value="GMN67482.1"/>
    <property type="molecule type" value="Genomic_DNA"/>
</dbReference>
<dbReference type="AlphaFoldDB" id="A0AA88E3K9"/>
<reference evidence="1" key="1">
    <citation type="submission" date="2023-07" db="EMBL/GenBank/DDBJ databases">
        <title>draft genome sequence of fig (Ficus carica).</title>
        <authorList>
            <person name="Takahashi T."/>
            <person name="Nishimura K."/>
        </authorList>
    </citation>
    <scope>NUCLEOTIDE SEQUENCE</scope>
</reference>
<comment type="caution">
    <text evidence="1">The sequence shown here is derived from an EMBL/GenBank/DDBJ whole genome shotgun (WGS) entry which is preliminary data.</text>
</comment>
<evidence type="ECO:0000313" key="2">
    <source>
        <dbReference type="Proteomes" id="UP001187192"/>
    </source>
</evidence>
<evidence type="ECO:0008006" key="3">
    <source>
        <dbReference type="Google" id="ProtNLM"/>
    </source>
</evidence>
<dbReference type="PANTHER" id="PTHR31973:SF113">
    <property type="entry name" value="PROTEIN FAR1-RELATED SEQUENCE 5-LIKE"/>
    <property type="match status" value="1"/>
</dbReference>
<dbReference type="PANTHER" id="PTHR31973">
    <property type="entry name" value="POLYPROTEIN, PUTATIVE-RELATED"/>
    <property type="match status" value="1"/>
</dbReference>